<feature type="transmembrane region" description="Helical" evidence="1">
    <location>
        <begin position="69"/>
        <end position="88"/>
    </location>
</feature>
<proteinExistence type="predicted"/>
<feature type="chain" id="PRO_5026840303" evidence="2">
    <location>
        <begin position="21"/>
        <end position="298"/>
    </location>
</feature>
<feature type="signal peptide" evidence="2">
    <location>
        <begin position="1"/>
        <end position="20"/>
    </location>
</feature>
<dbReference type="PANTHER" id="PTHR22911:SF137">
    <property type="entry name" value="SOLUTE CARRIER FAMILY 35 MEMBER G2-RELATED"/>
    <property type="match status" value="1"/>
</dbReference>
<comment type="caution">
    <text evidence="4">The sequence shown here is derived from an EMBL/GenBank/DDBJ whole genome shotgun (WGS) entry which is preliminary data.</text>
</comment>
<keyword evidence="1" id="KW-1133">Transmembrane helix</keyword>
<protein>
    <submittedName>
        <fullName evidence="4">EamA family transporter</fullName>
    </submittedName>
</protein>
<reference evidence="4 5" key="1">
    <citation type="submission" date="2020-02" db="EMBL/GenBank/DDBJ databases">
        <authorList>
            <person name="Chen W.-M."/>
        </authorList>
    </citation>
    <scope>NUCLEOTIDE SEQUENCE [LARGE SCALE GENOMIC DNA]</scope>
    <source>
        <strain evidence="4 5">KMS-5</strain>
    </source>
</reference>
<keyword evidence="1" id="KW-0812">Transmembrane</keyword>
<dbReference type="PANTHER" id="PTHR22911">
    <property type="entry name" value="ACYL-MALONYL CONDENSING ENZYME-RELATED"/>
    <property type="match status" value="1"/>
</dbReference>
<dbReference type="SUPFAM" id="SSF103481">
    <property type="entry name" value="Multidrug resistance efflux transporter EmrE"/>
    <property type="match status" value="2"/>
</dbReference>
<feature type="transmembrane region" description="Helical" evidence="1">
    <location>
        <begin position="36"/>
        <end position="57"/>
    </location>
</feature>
<dbReference type="InterPro" id="IPR037185">
    <property type="entry name" value="EmrE-like"/>
</dbReference>
<keyword evidence="1" id="KW-0472">Membrane</keyword>
<feature type="transmembrane region" description="Helical" evidence="1">
    <location>
        <begin position="153"/>
        <end position="173"/>
    </location>
</feature>
<feature type="transmembrane region" description="Helical" evidence="1">
    <location>
        <begin position="185"/>
        <end position="207"/>
    </location>
</feature>
<feature type="transmembrane region" description="Helical" evidence="1">
    <location>
        <begin position="124"/>
        <end position="141"/>
    </location>
</feature>
<name>A0A6M0QTS2_9RHOB</name>
<keyword evidence="5" id="KW-1185">Reference proteome</keyword>
<dbReference type="RefSeq" id="WP_164625749.1">
    <property type="nucleotide sequence ID" value="NZ_JAAIVJ010000006.1"/>
</dbReference>
<keyword evidence="2" id="KW-0732">Signal</keyword>
<dbReference type="Proteomes" id="UP000477782">
    <property type="component" value="Unassembled WGS sequence"/>
</dbReference>
<evidence type="ECO:0000313" key="5">
    <source>
        <dbReference type="Proteomes" id="UP000477782"/>
    </source>
</evidence>
<dbReference type="Pfam" id="PF00892">
    <property type="entry name" value="EamA"/>
    <property type="match status" value="1"/>
</dbReference>
<accession>A0A6M0QTS2</accession>
<evidence type="ECO:0000256" key="1">
    <source>
        <dbReference type="SAM" id="Phobius"/>
    </source>
</evidence>
<evidence type="ECO:0000313" key="4">
    <source>
        <dbReference type="EMBL" id="NEY90870.1"/>
    </source>
</evidence>
<evidence type="ECO:0000256" key="2">
    <source>
        <dbReference type="SAM" id="SignalP"/>
    </source>
</evidence>
<dbReference type="GO" id="GO:0016020">
    <property type="term" value="C:membrane"/>
    <property type="evidence" value="ECO:0007669"/>
    <property type="project" value="InterPro"/>
</dbReference>
<feature type="transmembrane region" description="Helical" evidence="1">
    <location>
        <begin position="227"/>
        <end position="247"/>
    </location>
</feature>
<evidence type="ECO:0000259" key="3">
    <source>
        <dbReference type="Pfam" id="PF00892"/>
    </source>
</evidence>
<feature type="domain" description="EamA" evidence="3">
    <location>
        <begin position="157"/>
        <end position="294"/>
    </location>
</feature>
<gene>
    <name evidence="4" type="ORF">G4Z14_11230</name>
</gene>
<dbReference type="AlphaFoldDB" id="A0A6M0QTS2"/>
<sequence>MPLWALVALVAAAAQTARNAAQVSLTATIGTVGATQVRFLFGLPFAILFLGLVMVATGETLPTLTARNLIYTTLGAMAQIGATALMLITMKSQSFSVTTAWLKTEPVIVALAAAAVLRDPLSWSALAAIAVATAGVLVMSVKPAKHPRDWLTPGPALTGLAAATLFGLSAIGFRGGVTGLETGGTLIRSTTTLVLSLTIQTGTLLVWMTLFDRKALAASLTHWRRSLGAGFLGAFASQFWFLGFALTSAANIRTLALAEVIFAQLVARVHFGQKLPLRQGLGMALIVLGVGLLLQSQP</sequence>
<dbReference type="InterPro" id="IPR000620">
    <property type="entry name" value="EamA_dom"/>
</dbReference>
<dbReference type="EMBL" id="JAAIVJ010000006">
    <property type="protein sequence ID" value="NEY90870.1"/>
    <property type="molecule type" value="Genomic_DNA"/>
</dbReference>
<organism evidence="4 5">
    <name type="scientific">Tabrizicola oligotrophica</name>
    <dbReference type="NCBI Taxonomy" id="2710650"/>
    <lineage>
        <taxon>Bacteria</taxon>
        <taxon>Pseudomonadati</taxon>
        <taxon>Pseudomonadota</taxon>
        <taxon>Alphaproteobacteria</taxon>
        <taxon>Rhodobacterales</taxon>
        <taxon>Paracoccaceae</taxon>
        <taxon>Tabrizicola</taxon>
    </lineage>
</organism>
<feature type="transmembrane region" description="Helical" evidence="1">
    <location>
        <begin position="100"/>
        <end position="117"/>
    </location>
</feature>